<reference evidence="1" key="1">
    <citation type="journal article" date="2025" name="Int. J. Syst. Evol. Microbiol.">
        <title>Inconstantimicrobium mannanitabidum sp. nov., a novel member of the family Clostridiaceae isolated from anoxic soil under the treatment of reductive soil disinfestation.</title>
        <authorList>
            <person name="Ueki A."/>
            <person name="Tonouchi A."/>
            <person name="Honma S."/>
            <person name="Kaku N."/>
            <person name="Ueki K."/>
        </authorList>
    </citation>
    <scope>NUCLEOTIDE SEQUENCE</scope>
    <source>
        <strain evidence="1">TW13</strain>
    </source>
</reference>
<comment type="caution">
    <text evidence="1">The sequence shown here is derived from an EMBL/GenBank/DDBJ whole genome shotgun (WGS) entry which is preliminary data.</text>
</comment>
<evidence type="ECO:0000313" key="2">
    <source>
        <dbReference type="Proteomes" id="UP001058074"/>
    </source>
</evidence>
<keyword evidence="2" id="KW-1185">Reference proteome</keyword>
<protein>
    <submittedName>
        <fullName evidence="1">Deacetylase</fullName>
    </submittedName>
</protein>
<name>A0ACB5RFB3_9CLOT</name>
<sequence length="325" mass="36675">MNAENKKIKVLKRKRNLCILLILIAATVGITFIATSNKDEIDNTAYTMNLGSNIHIQSKMSIKIEPKAEVKKENKIEPKVEAKKEDKKEVKDIVKSNFVINNTGGVPVICYHSVVSDSSKRGPIAIPKERFRQQLKTIKDAGFITLTMSQLNDYLFKGKSIPPKSIVITFDDGYIDNYTNVFPILKELHMNATIFVVSSSLDGARFMTPNEVKEMSDYGIDIESHTVSHNRLSGLSYEQQFKELKNSKEAIEKITGKPVISIAYPEGKYNKDTKKAFLASGYSMGFTTARGYAERRDSSTELNRICVDYTYGSRDIENILNYVIR</sequence>
<organism evidence="1 2">
    <name type="scientific">Inconstantimicrobium mannanitabidum</name>
    <dbReference type="NCBI Taxonomy" id="1604901"/>
    <lineage>
        <taxon>Bacteria</taxon>
        <taxon>Bacillati</taxon>
        <taxon>Bacillota</taxon>
        <taxon>Clostridia</taxon>
        <taxon>Eubacteriales</taxon>
        <taxon>Clostridiaceae</taxon>
        <taxon>Inconstantimicrobium</taxon>
    </lineage>
</organism>
<dbReference type="EMBL" id="BROD01000001">
    <property type="protein sequence ID" value="GKX67639.1"/>
    <property type="molecule type" value="Genomic_DNA"/>
</dbReference>
<accession>A0ACB5RFB3</accession>
<evidence type="ECO:0000313" key="1">
    <source>
        <dbReference type="EMBL" id="GKX67639.1"/>
    </source>
</evidence>
<gene>
    <name evidence="1" type="ORF">rsdtw13_28970</name>
</gene>
<proteinExistence type="predicted"/>
<dbReference type="Proteomes" id="UP001058074">
    <property type="component" value="Unassembled WGS sequence"/>
</dbReference>